<dbReference type="InterPro" id="IPR014974">
    <property type="entry name" value="DUF1833"/>
</dbReference>
<protein>
    <submittedName>
        <fullName evidence="1">DUF1833 family protein</fullName>
    </submittedName>
</protein>
<accession>A0ABU8C0P1</accession>
<dbReference type="RefSeq" id="WP_335425558.1">
    <property type="nucleotide sequence ID" value="NZ_JBALHR010000031.1"/>
</dbReference>
<reference evidence="1" key="1">
    <citation type="submission" date="2024-02" db="EMBL/GenBank/DDBJ databases">
        <title>Genome sequences of strain Gemmobacter sp. JM10B15.</title>
        <authorList>
            <person name="Zhang M."/>
        </authorList>
    </citation>
    <scope>NUCLEOTIDE SEQUENCE</scope>
    <source>
        <strain evidence="1">JM10B15</strain>
    </source>
</reference>
<gene>
    <name evidence="1" type="ORF">V6590_20415</name>
</gene>
<keyword evidence="2" id="KW-1185">Reference proteome</keyword>
<dbReference type="Pfam" id="PF08875">
    <property type="entry name" value="DUF1833"/>
    <property type="match status" value="1"/>
</dbReference>
<name>A0ABU8C0P1_9RHOB</name>
<dbReference type="EMBL" id="JBALHR010000031">
    <property type="protein sequence ID" value="MEH7830520.1"/>
    <property type="molecule type" value="Genomic_DNA"/>
</dbReference>
<proteinExistence type="predicted"/>
<organism evidence="1 2">
    <name type="scientific">Gemmobacter denitrificans</name>
    <dbReference type="NCBI Taxonomy" id="3123040"/>
    <lineage>
        <taxon>Bacteria</taxon>
        <taxon>Pseudomonadati</taxon>
        <taxon>Pseudomonadota</taxon>
        <taxon>Alphaproteobacteria</taxon>
        <taxon>Rhodobacterales</taxon>
        <taxon>Paracoccaceae</taxon>
        <taxon>Gemmobacter</taxon>
    </lineage>
</organism>
<dbReference type="Proteomes" id="UP001431963">
    <property type="component" value="Unassembled WGS sequence"/>
</dbReference>
<evidence type="ECO:0000313" key="1">
    <source>
        <dbReference type="EMBL" id="MEH7830520.1"/>
    </source>
</evidence>
<sequence>MPDPALSEAIREAYASAPADEVILHTLELWHPAFTAPIRVVRDSVAMDARIEAGAARDAGQIVPFVAYAFDVKPPEQTTTGVPQCVIEIDNVARDILAQIDLAVASAEPVTVIYRAYLDHDLASGPENDPPLEMTISAISATAFRIRATAGFPDLLNLRFPALDYDLERFPGLASS</sequence>
<evidence type="ECO:0000313" key="2">
    <source>
        <dbReference type="Proteomes" id="UP001431963"/>
    </source>
</evidence>
<comment type="caution">
    <text evidence="1">The sequence shown here is derived from an EMBL/GenBank/DDBJ whole genome shotgun (WGS) entry which is preliminary data.</text>
</comment>